<evidence type="ECO:0000313" key="1">
    <source>
        <dbReference type="EMBL" id="KAF7352008.1"/>
    </source>
</evidence>
<accession>A0A8H6Y0W9</accession>
<proteinExistence type="predicted"/>
<keyword evidence="2" id="KW-1185">Reference proteome</keyword>
<sequence>MGSVSVFSFSVPDLSPTRNLGPPDDVLREALHRYASLRLKSAQRLANLAHEFNYHIKYVRPLLILIPNNAKSRSTKLKELNTEFNVGTVRKPPPISVATTLVCDKLDEDINQADGPDTIKTLLALDGHQIPRDTIRQIVKDNAPESSLFGLQNGLAPAPTGLFGLGLGFECRSKPKPG</sequence>
<gene>
    <name evidence="1" type="ORF">MVEN_01163000</name>
</gene>
<dbReference type="EMBL" id="JACAZI010000009">
    <property type="protein sequence ID" value="KAF7352008.1"/>
    <property type="molecule type" value="Genomic_DNA"/>
</dbReference>
<organism evidence="1 2">
    <name type="scientific">Mycena venus</name>
    <dbReference type="NCBI Taxonomy" id="2733690"/>
    <lineage>
        <taxon>Eukaryota</taxon>
        <taxon>Fungi</taxon>
        <taxon>Dikarya</taxon>
        <taxon>Basidiomycota</taxon>
        <taxon>Agaricomycotina</taxon>
        <taxon>Agaricomycetes</taxon>
        <taxon>Agaricomycetidae</taxon>
        <taxon>Agaricales</taxon>
        <taxon>Marasmiineae</taxon>
        <taxon>Mycenaceae</taxon>
        <taxon>Mycena</taxon>
    </lineage>
</organism>
<dbReference type="OrthoDB" id="3022806at2759"/>
<dbReference type="AlphaFoldDB" id="A0A8H6Y0W9"/>
<comment type="caution">
    <text evidence="1">The sequence shown here is derived from an EMBL/GenBank/DDBJ whole genome shotgun (WGS) entry which is preliminary data.</text>
</comment>
<protein>
    <submittedName>
        <fullName evidence="1">Uncharacterized protein</fullName>
    </submittedName>
</protein>
<evidence type="ECO:0000313" key="2">
    <source>
        <dbReference type="Proteomes" id="UP000620124"/>
    </source>
</evidence>
<reference evidence="1" key="1">
    <citation type="submission" date="2020-05" db="EMBL/GenBank/DDBJ databases">
        <title>Mycena genomes resolve the evolution of fungal bioluminescence.</title>
        <authorList>
            <person name="Tsai I.J."/>
        </authorList>
    </citation>
    <scope>NUCLEOTIDE SEQUENCE</scope>
    <source>
        <strain evidence="1">CCC161011</strain>
    </source>
</reference>
<name>A0A8H6Y0W9_9AGAR</name>
<dbReference type="Proteomes" id="UP000620124">
    <property type="component" value="Unassembled WGS sequence"/>
</dbReference>